<dbReference type="SUPFAM" id="SSF103007">
    <property type="entry name" value="Hypothetical protein TT1725"/>
    <property type="match status" value="1"/>
</dbReference>
<dbReference type="EMBL" id="AP021876">
    <property type="protein sequence ID" value="BBO85147.1"/>
    <property type="molecule type" value="Genomic_DNA"/>
</dbReference>
<gene>
    <name evidence="1" type="ORF">DSCO28_57130</name>
</gene>
<accession>A0A5K7ZY05</accession>
<evidence type="ECO:0000313" key="1">
    <source>
        <dbReference type="EMBL" id="BBO85147.1"/>
    </source>
</evidence>
<evidence type="ECO:0000313" key="2">
    <source>
        <dbReference type="Proteomes" id="UP000425960"/>
    </source>
</evidence>
<proteinExistence type="predicted"/>
<organism evidence="1 2">
    <name type="scientific">Desulfosarcina ovata subsp. sediminis</name>
    <dbReference type="NCBI Taxonomy" id="885957"/>
    <lineage>
        <taxon>Bacteria</taxon>
        <taxon>Pseudomonadati</taxon>
        <taxon>Thermodesulfobacteriota</taxon>
        <taxon>Desulfobacteria</taxon>
        <taxon>Desulfobacterales</taxon>
        <taxon>Desulfosarcinaceae</taxon>
        <taxon>Desulfosarcina</taxon>
    </lineage>
</organism>
<dbReference type="Proteomes" id="UP000425960">
    <property type="component" value="Chromosome"/>
</dbReference>
<sequence>MVVGVGCMVFRIHECHSLKAKRKVVKAMVARIRNHFNASVAEVADNDIYQRATIGVSMVGNDRRLINAKLDKLFNFVEDLGLAEMIETDLEIISL</sequence>
<dbReference type="InterPro" id="IPR007546">
    <property type="entry name" value="DUF503"/>
</dbReference>
<dbReference type="Pfam" id="PF04456">
    <property type="entry name" value="DUF503"/>
    <property type="match status" value="1"/>
</dbReference>
<dbReference type="Gene3D" id="3.30.70.1120">
    <property type="entry name" value="TT1725-like"/>
    <property type="match status" value="1"/>
</dbReference>
<protein>
    <recommendedName>
        <fullName evidence="3">DUF503 domain-containing protein</fullName>
    </recommendedName>
</protein>
<dbReference type="KEGG" id="dov:DSCO28_57130"/>
<dbReference type="InterPro" id="IPR036746">
    <property type="entry name" value="TT1725-like_sf"/>
</dbReference>
<dbReference type="RefSeq" id="WP_155312735.1">
    <property type="nucleotide sequence ID" value="NZ_AP021876.1"/>
</dbReference>
<dbReference type="PANTHER" id="PTHR36441">
    <property type="entry name" value="HYPOTHETICAL CYTOSOLIC PROTEIN"/>
    <property type="match status" value="1"/>
</dbReference>
<name>A0A5K7ZY05_9BACT</name>
<evidence type="ECO:0008006" key="3">
    <source>
        <dbReference type="Google" id="ProtNLM"/>
    </source>
</evidence>
<reference evidence="1 2" key="1">
    <citation type="submission" date="2019-11" db="EMBL/GenBank/DDBJ databases">
        <title>Comparative genomics of hydrocarbon-degrading Desulfosarcina strains.</title>
        <authorList>
            <person name="Watanabe M."/>
            <person name="Kojima H."/>
            <person name="Fukui M."/>
        </authorList>
    </citation>
    <scope>NUCLEOTIDE SEQUENCE [LARGE SCALE GENOMIC DNA]</scope>
    <source>
        <strain evidence="1 2">28bB2T</strain>
    </source>
</reference>
<dbReference type="AlphaFoldDB" id="A0A5K7ZY05"/>
<dbReference type="PANTHER" id="PTHR36441:SF1">
    <property type="entry name" value="DUF503 DOMAIN-CONTAINING PROTEIN"/>
    <property type="match status" value="1"/>
</dbReference>